<gene>
    <name evidence="2" type="ORF">EDC37_105115</name>
</gene>
<evidence type="ECO:0000313" key="3">
    <source>
        <dbReference type="Proteomes" id="UP000295188"/>
    </source>
</evidence>
<name>A0A4R3KAP4_9FIRM</name>
<dbReference type="Proteomes" id="UP000295188">
    <property type="component" value="Unassembled WGS sequence"/>
</dbReference>
<dbReference type="Pfam" id="PF08486">
    <property type="entry name" value="SpoIID"/>
    <property type="match status" value="1"/>
</dbReference>
<dbReference type="PANTHER" id="PTHR30032:SF4">
    <property type="entry name" value="AMIDASE ENHANCER"/>
    <property type="match status" value="1"/>
</dbReference>
<dbReference type="PANTHER" id="PTHR30032">
    <property type="entry name" value="N-ACETYLMURAMOYL-L-ALANINE AMIDASE-RELATED"/>
    <property type="match status" value="1"/>
</dbReference>
<dbReference type="InterPro" id="IPR051922">
    <property type="entry name" value="Bact_Sporulation_Assoc"/>
</dbReference>
<dbReference type="InterPro" id="IPR013693">
    <property type="entry name" value="SpoIID/LytB_N"/>
</dbReference>
<dbReference type="AlphaFoldDB" id="A0A4R3KAP4"/>
<dbReference type="InterPro" id="IPR013486">
    <property type="entry name" value="SpoIID/LytB"/>
</dbReference>
<evidence type="ECO:0000313" key="2">
    <source>
        <dbReference type="EMBL" id="TCS80045.1"/>
    </source>
</evidence>
<proteinExistence type="predicted"/>
<dbReference type="NCBIfam" id="TIGR02669">
    <property type="entry name" value="SpoIID_LytB"/>
    <property type="match status" value="1"/>
</dbReference>
<reference evidence="2 3" key="1">
    <citation type="submission" date="2019-03" db="EMBL/GenBank/DDBJ databases">
        <title>Genomic Encyclopedia of Type Strains, Phase IV (KMG-IV): sequencing the most valuable type-strain genomes for metagenomic binning, comparative biology and taxonomic classification.</title>
        <authorList>
            <person name="Goeker M."/>
        </authorList>
    </citation>
    <scope>NUCLEOTIDE SEQUENCE [LARGE SCALE GENOMIC DNA]</scope>
    <source>
        <strain evidence="2 3">DSM 20467</strain>
    </source>
</reference>
<sequence>MTGKGGEDMKCLRHSIIFFVMVTLVLTCSLTKVLAAEQNIRVGLWTRQSSIMVSSDKLFLIKDPGTNDTFGKYNAGDKVLITQKNGRLYINNLPAKSMVLSVQPSDDDGRTVVNKKTYRGRILIKKMTDGITVINDLPLEQYLYSVVATEMPATWPVEALKAQAVTARSYALYSLNRHENEGFDVCALAHCQAYGGSNVENDIVQKAVDDTRGQVLLYAHKPIFAAFHASSGGNTENSEDVWGTYLPYLRAVKDYDQNSPNYHWSLQMTPVELSGKLNQYGYDIGTLQSVTLSALNSGGQVDRSKNGAVKTVVFSGDKNIARLTGNEVRRVLGLKSTKFAIDVIIPSPKKINVPIDQYSGYSKDIDVELPDYKVPKIKTGVNNNIHPITNRSGEVIKIDGYGSGHRVGMSQWGAKTLAEQGYDYQTILYTYYSEVSIGNWY</sequence>
<dbReference type="GO" id="GO:0030435">
    <property type="term" value="P:sporulation resulting in formation of a cellular spore"/>
    <property type="evidence" value="ECO:0007669"/>
    <property type="project" value="InterPro"/>
</dbReference>
<keyword evidence="3" id="KW-1185">Reference proteome</keyword>
<dbReference type="EMBL" id="SMAA01000005">
    <property type="protein sequence ID" value="TCS80045.1"/>
    <property type="molecule type" value="Genomic_DNA"/>
</dbReference>
<protein>
    <submittedName>
        <fullName evidence="2">Stage II sporulation protein D</fullName>
    </submittedName>
</protein>
<dbReference type="OrthoDB" id="9794671at2"/>
<dbReference type="GO" id="GO:0030288">
    <property type="term" value="C:outer membrane-bounded periplasmic space"/>
    <property type="evidence" value="ECO:0007669"/>
    <property type="project" value="TreeGrafter"/>
</dbReference>
<organism evidence="2 3">
    <name type="scientific">Pectinatus cerevisiiphilus</name>
    <dbReference type="NCBI Taxonomy" id="86956"/>
    <lineage>
        <taxon>Bacteria</taxon>
        <taxon>Bacillati</taxon>
        <taxon>Bacillota</taxon>
        <taxon>Negativicutes</taxon>
        <taxon>Selenomonadales</taxon>
        <taxon>Selenomonadaceae</taxon>
        <taxon>Pectinatus</taxon>
    </lineage>
</organism>
<feature type="domain" description="Sporulation stage II protein D amidase enhancer LytB N-terminal" evidence="1">
    <location>
        <begin position="129"/>
        <end position="218"/>
    </location>
</feature>
<accession>A0A4R3KAP4</accession>
<comment type="caution">
    <text evidence="2">The sequence shown here is derived from an EMBL/GenBank/DDBJ whole genome shotgun (WGS) entry which is preliminary data.</text>
</comment>
<evidence type="ECO:0000259" key="1">
    <source>
        <dbReference type="Pfam" id="PF08486"/>
    </source>
</evidence>